<name>A0A5J6VKG5_9VIRU</name>
<feature type="coiled-coil region" evidence="1">
    <location>
        <begin position="307"/>
        <end position="341"/>
    </location>
</feature>
<proteinExistence type="predicted"/>
<keyword evidence="1" id="KW-0175">Coiled coil</keyword>
<feature type="coiled-coil region" evidence="1">
    <location>
        <begin position="153"/>
        <end position="264"/>
    </location>
</feature>
<organism evidence="2">
    <name type="scientific">Megaviridae environmental sample</name>
    <dbReference type="NCBI Taxonomy" id="1737588"/>
    <lineage>
        <taxon>Viruses</taxon>
        <taxon>Varidnaviria</taxon>
        <taxon>Bamfordvirae</taxon>
        <taxon>Nucleocytoviricota</taxon>
        <taxon>Megaviricetes</taxon>
        <taxon>Imitervirales</taxon>
        <taxon>Mimiviridae</taxon>
        <taxon>environmental samples</taxon>
    </lineage>
</organism>
<protein>
    <submittedName>
        <fullName evidence="2">Uncharacterized protein</fullName>
    </submittedName>
</protein>
<dbReference type="InterPro" id="IPR013083">
    <property type="entry name" value="Znf_RING/FYVE/PHD"/>
</dbReference>
<evidence type="ECO:0000313" key="2">
    <source>
        <dbReference type="EMBL" id="QFG74289.1"/>
    </source>
</evidence>
<accession>A0A5J6VKG5</accession>
<sequence>MESVSCPICLNPYSLTRSHAIGLCSEQHHMCSECFQGFITNAHQSKFDNGELSQMMTNTKGISIRYTPRYSAYPTPPLISCPECREGTSINTGVNLFRKVPKRFIEQATPKQSGIGVQERQEASRKICDASNSITAELLTFRTQLDRMICDAKQGLTGLAEKEENQIRKLEEQIDKRTVFLKDTEANIERTGEHWKILKEKFDKKEREFTELEKEQQERLQANHDVMVAQFTREARAQALKDVRERIKGEISSHEQTMRETQEQVDARIKIRLEDCQIEIERKRCVFEANIDRLRKKIRDEETAKCMAEFKEIKDKFQIKIKEQKERLDAQMAEYNGSREDYKKFCEINQVTSTKTKTYWGGIAYISSLGEKQRQFWYMLDQYLSNENPKYRIEDYIKFRSEQQRAQAKGWKWKAYSPSAWLKSQTKHSGR</sequence>
<reference evidence="2" key="1">
    <citation type="journal article" date="2019" name="Philos. Trans. R. Soc. Lond., B, Biol. Sci.">
        <title>Targeted metagenomic recovery of four divergent viruses reveals shared and distinctive characteristics of giant viruses of marine eukaryotes.</title>
        <authorList>
            <person name="Needham D.M."/>
            <person name="Poirier C."/>
            <person name="Hehenberger E."/>
            <person name="Jimenez V."/>
            <person name="Swalwell J.E."/>
            <person name="Santoro A.E."/>
            <person name="Worden A.Z."/>
        </authorList>
    </citation>
    <scope>NUCLEOTIDE SEQUENCE</scope>
    <source>
        <strain evidence="2">MPacV-611</strain>
    </source>
</reference>
<dbReference type="Gene3D" id="3.30.40.10">
    <property type="entry name" value="Zinc/RING finger domain, C3HC4 (zinc finger)"/>
    <property type="match status" value="1"/>
</dbReference>
<dbReference type="EMBL" id="MN448285">
    <property type="protein sequence ID" value="QFG74289.1"/>
    <property type="molecule type" value="Genomic_DNA"/>
</dbReference>
<evidence type="ECO:0000256" key="1">
    <source>
        <dbReference type="SAM" id="Coils"/>
    </source>
</evidence>